<proteinExistence type="predicted"/>
<dbReference type="SUPFAM" id="SSF49452">
    <property type="entry name" value="Starch-binding domain-like"/>
    <property type="match status" value="1"/>
</dbReference>
<reference evidence="5" key="1">
    <citation type="submission" date="2021-04" db="EMBL/GenBank/DDBJ databases">
        <title>Phylogenetic analysis of Acidobacteriaceae.</title>
        <authorList>
            <person name="Qiu L."/>
            <person name="Zhang Q."/>
        </authorList>
    </citation>
    <scope>NUCLEOTIDE SEQUENCE</scope>
    <source>
        <strain evidence="5">DSM 25168</strain>
    </source>
</reference>
<keyword evidence="6" id="KW-1185">Reference proteome</keyword>
<dbReference type="PANTHER" id="PTHR44858">
    <property type="entry name" value="TETRATRICOPEPTIDE REPEAT PROTEIN 6"/>
    <property type="match status" value="1"/>
</dbReference>
<dbReference type="EMBL" id="CP093313">
    <property type="protein sequence ID" value="UWZ86596.1"/>
    <property type="molecule type" value="Genomic_DNA"/>
</dbReference>
<organism evidence="5 6">
    <name type="scientific">Occallatibacter riparius</name>
    <dbReference type="NCBI Taxonomy" id="1002689"/>
    <lineage>
        <taxon>Bacteria</taxon>
        <taxon>Pseudomonadati</taxon>
        <taxon>Acidobacteriota</taxon>
        <taxon>Terriglobia</taxon>
        <taxon>Terriglobales</taxon>
        <taxon>Acidobacteriaceae</taxon>
        <taxon>Occallatibacter</taxon>
    </lineage>
</organism>
<dbReference type="PANTHER" id="PTHR44858:SF1">
    <property type="entry name" value="UDP-N-ACETYLGLUCOSAMINE--PEPTIDE N-ACETYLGLUCOSAMINYLTRANSFERASE SPINDLY-RELATED"/>
    <property type="match status" value="1"/>
</dbReference>
<keyword evidence="1" id="KW-0677">Repeat</keyword>
<evidence type="ECO:0000256" key="4">
    <source>
        <dbReference type="SAM" id="SignalP"/>
    </source>
</evidence>
<dbReference type="KEGG" id="orp:MOP44_11770"/>
<dbReference type="PROSITE" id="PS50005">
    <property type="entry name" value="TPR"/>
    <property type="match status" value="3"/>
</dbReference>
<dbReference type="InterPro" id="IPR011990">
    <property type="entry name" value="TPR-like_helical_dom_sf"/>
</dbReference>
<dbReference type="Pfam" id="PF13620">
    <property type="entry name" value="CarboxypepD_reg"/>
    <property type="match status" value="1"/>
</dbReference>
<name>A0A9J7BUP1_9BACT</name>
<dbReference type="InterPro" id="IPR013784">
    <property type="entry name" value="Carb-bd-like_fold"/>
</dbReference>
<dbReference type="Pfam" id="PF14559">
    <property type="entry name" value="TPR_19"/>
    <property type="match status" value="1"/>
</dbReference>
<dbReference type="GO" id="GO:0046813">
    <property type="term" value="P:receptor-mediated virion attachment to host cell"/>
    <property type="evidence" value="ECO:0007669"/>
    <property type="project" value="TreeGrafter"/>
</dbReference>
<evidence type="ECO:0000256" key="3">
    <source>
        <dbReference type="PROSITE-ProRule" id="PRU00339"/>
    </source>
</evidence>
<dbReference type="Gene3D" id="1.25.40.10">
    <property type="entry name" value="Tetratricopeptide repeat domain"/>
    <property type="match status" value="3"/>
</dbReference>
<sequence length="532" mass="58043">MKARWIICVLAALWMTAPLAPAWQQDTFAITGVVHDGAGKGVAGAAVRLQAQGDGHAQELKTDGTGSFGFAGLKAGVYVVSAHMADAHSNEVTVRGTGGAVQRVELTLGNGASGGDKNAKTPEMEFSDAPNFTVAGVTDWTAAGGHGSDTTLRASESLTRETLQLKAEPKGAEVTASRERQLREAVAKSPRDYKANEELGRFYLHTESYAEAVVPLQTAFEVDPTQKEAEYELALALFRNGDAAKARAHVDKLLAEGDRSEWHRLAGEVDEKLGDPLGAVRELERAVKEDPSEENYFAWGTELLEHRAIWQAKDVFESGVRAYPKSVRLLTALGTALFSGAMYEDAAQRLCEASDLSPEDAAPYLFMGRVDIASPNPLPCVETKLKRFVELQPANALANYYYAMAYWKQHGKKTDAETLRQVEQSLNKAVDADAKCSIAYLQLGVIRASQSDYRGAAEFYQKAIDADSLSTEAHYRLGVAYDRLGEKEKAAEEFRVHDELKKQQAAAVEKQRREVKQFLVQVGGDEKKTAQP</sequence>
<keyword evidence="4" id="KW-0732">Signal</keyword>
<gene>
    <name evidence="5" type="ORF">MOP44_11770</name>
</gene>
<feature type="repeat" description="TPR" evidence="3">
    <location>
        <begin position="471"/>
        <end position="504"/>
    </location>
</feature>
<dbReference type="GO" id="GO:0030246">
    <property type="term" value="F:carbohydrate binding"/>
    <property type="evidence" value="ECO:0007669"/>
    <property type="project" value="InterPro"/>
</dbReference>
<feature type="chain" id="PRO_5039944451" evidence="4">
    <location>
        <begin position="23"/>
        <end position="532"/>
    </location>
</feature>
<evidence type="ECO:0000313" key="6">
    <source>
        <dbReference type="Proteomes" id="UP001059380"/>
    </source>
</evidence>
<dbReference type="Pfam" id="PF13432">
    <property type="entry name" value="TPR_16"/>
    <property type="match status" value="1"/>
</dbReference>
<evidence type="ECO:0000313" key="5">
    <source>
        <dbReference type="EMBL" id="UWZ86596.1"/>
    </source>
</evidence>
<dbReference type="SUPFAM" id="SSF48452">
    <property type="entry name" value="TPR-like"/>
    <property type="match status" value="2"/>
</dbReference>
<feature type="signal peptide" evidence="4">
    <location>
        <begin position="1"/>
        <end position="22"/>
    </location>
</feature>
<dbReference type="InterPro" id="IPR050498">
    <property type="entry name" value="Ycf3"/>
</dbReference>
<feature type="repeat" description="TPR" evidence="3">
    <location>
        <begin position="193"/>
        <end position="226"/>
    </location>
</feature>
<evidence type="ECO:0000256" key="1">
    <source>
        <dbReference type="ARBA" id="ARBA00022737"/>
    </source>
</evidence>
<dbReference type="AlphaFoldDB" id="A0A9J7BUP1"/>
<dbReference type="InterPro" id="IPR019734">
    <property type="entry name" value="TPR_rpt"/>
</dbReference>
<dbReference type="Proteomes" id="UP001059380">
    <property type="component" value="Chromosome"/>
</dbReference>
<protein>
    <submittedName>
        <fullName evidence="5">Tetratricopeptide repeat protein</fullName>
    </submittedName>
</protein>
<dbReference type="SMART" id="SM00028">
    <property type="entry name" value="TPR"/>
    <property type="match status" value="5"/>
</dbReference>
<dbReference type="RefSeq" id="WP_260796234.1">
    <property type="nucleotide sequence ID" value="NZ_CP093313.1"/>
</dbReference>
<feature type="repeat" description="TPR" evidence="3">
    <location>
        <begin position="437"/>
        <end position="470"/>
    </location>
</feature>
<evidence type="ECO:0000256" key="2">
    <source>
        <dbReference type="ARBA" id="ARBA00022803"/>
    </source>
</evidence>
<dbReference type="Gene3D" id="2.60.40.1120">
    <property type="entry name" value="Carboxypeptidase-like, regulatory domain"/>
    <property type="match status" value="1"/>
</dbReference>
<keyword evidence="2 3" id="KW-0802">TPR repeat</keyword>
<accession>A0A9J7BUP1</accession>
<dbReference type="GO" id="GO:0009279">
    <property type="term" value="C:cell outer membrane"/>
    <property type="evidence" value="ECO:0007669"/>
    <property type="project" value="TreeGrafter"/>
</dbReference>